<dbReference type="InterPro" id="IPR003593">
    <property type="entry name" value="AAA+_ATPase"/>
</dbReference>
<dbReference type="EMBL" id="CP124734">
    <property type="protein sequence ID" value="WHA43276.1"/>
    <property type="molecule type" value="Genomic_DNA"/>
</dbReference>
<dbReference type="SMART" id="SM00382">
    <property type="entry name" value="AAA"/>
    <property type="match status" value="1"/>
</dbReference>
<feature type="domain" description="AAA+ ATPase" evidence="2">
    <location>
        <begin position="249"/>
        <end position="387"/>
    </location>
</feature>
<dbReference type="GO" id="GO:0004222">
    <property type="term" value="F:metalloendopeptidase activity"/>
    <property type="evidence" value="ECO:0007669"/>
    <property type="project" value="InterPro"/>
</dbReference>
<evidence type="ECO:0000313" key="4">
    <source>
        <dbReference type="Proteomes" id="UP000298664"/>
    </source>
</evidence>
<dbReference type="PANTHER" id="PTHR23076:SF97">
    <property type="entry name" value="ATP-DEPENDENT ZINC METALLOPROTEASE YME1L1"/>
    <property type="match status" value="1"/>
</dbReference>
<dbReference type="GO" id="GO:0016887">
    <property type="term" value="F:ATP hydrolysis activity"/>
    <property type="evidence" value="ECO:0007669"/>
    <property type="project" value="InterPro"/>
</dbReference>
<sequence>MISDWFNNPRERPSSNRTGKPLAPWKGDQSKTEEALTVPVFMAFCGLAAALRPWNRIGSKFIVIICLSDDDALETYKRAARIFLDRVANKLGARLIVNTWGKKNSFRDQQEALDNDRSISIKEPAVELDDDAELFADAVVHVMPRCRRHAKAALRRCGIPPNDEHVELLLTESWSRLASAFQDRRSPLLAIQRLKQIPRSGVRSSEKIIGDPNPTLADLSGFGMAADWGCNLAIDLADYKAGKIDWDDVDPGVLLSGPPGSGKTMFVKALGSTCRVPVIYGSPAAWQEAGSLDAHLKAMRNSFDEAKSAAPALLFIDEVDTLGTRGSKDNNQLYGRAVITAFLELLDGFDRRSGVVVVAACNHPQHLDPAIKRAGRLDRHLEISLPDSESRLSILRHYSEVDFDERHFEMLSLASDGLSGADIKRIVRDAKRSARRRNETLTSDHILEHMPALLRLPEEYIKAVAVHEAGHAIVAAEVGLPVGDIRLSSHKVDGHQMSTLGEVSYSHSMFTRRTRAHYIDQLCVCLAGMAAEIEIFGSFADFSAGSDLADLSVATRIATLLEGALGMGETLIVESMTPDRLETLRDNNPELRRQADATIAASFERTKIIIRDNRRALDAIIEELIETRLMSGDELRKILAREAGQKADLSETS</sequence>
<protein>
    <submittedName>
        <fullName evidence="3">AAA family ATPase</fullName>
    </submittedName>
</protein>
<dbReference type="Gene3D" id="1.10.8.60">
    <property type="match status" value="1"/>
</dbReference>
<dbReference type="Pfam" id="PF00004">
    <property type="entry name" value="AAA"/>
    <property type="match status" value="1"/>
</dbReference>
<dbReference type="InterPro" id="IPR000642">
    <property type="entry name" value="Peptidase_M41"/>
</dbReference>
<name>A0AAF0HB87_9HYPH</name>
<dbReference type="InterPro" id="IPR037219">
    <property type="entry name" value="Peptidase_M41-like"/>
</dbReference>
<dbReference type="Pfam" id="PF01434">
    <property type="entry name" value="Peptidase_M41"/>
    <property type="match status" value="1"/>
</dbReference>
<dbReference type="InterPro" id="IPR003959">
    <property type="entry name" value="ATPase_AAA_core"/>
</dbReference>
<dbReference type="GO" id="GO:0005886">
    <property type="term" value="C:plasma membrane"/>
    <property type="evidence" value="ECO:0007669"/>
    <property type="project" value="TreeGrafter"/>
</dbReference>
<proteinExistence type="predicted"/>
<reference evidence="3" key="1">
    <citation type="submission" date="2023-05" db="EMBL/GenBank/DDBJ databases">
        <title>Complete genome sequence of Agrobacterium larrymoorei CFBP5477.</title>
        <authorList>
            <person name="Yen H.-C."/>
            <person name="Chou L."/>
            <person name="Lin Y.-C."/>
            <person name="Lai E.-M."/>
            <person name="Kuo C.-H."/>
        </authorList>
    </citation>
    <scope>NUCLEOTIDE SEQUENCE</scope>
    <source>
        <strain evidence="3">CFBP5477</strain>
    </source>
</reference>
<evidence type="ECO:0000259" key="2">
    <source>
        <dbReference type="SMART" id="SM00382"/>
    </source>
</evidence>
<dbReference type="PANTHER" id="PTHR23076">
    <property type="entry name" value="METALLOPROTEASE M41 FTSH"/>
    <property type="match status" value="1"/>
</dbReference>
<dbReference type="GO" id="GO:0005524">
    <property type="term" value="F:ATP binding"/>
    <property type="evidence" value="ECO:0007669"/>
    <property type="project" value="InterPro"/>
</dbReference>
<organism evidence="3 4">
    <name type="scientific">Agrobacterium larrymoorei</name>
    <dbReference type="NCBI Taxonomy" id="160699"/>
    <lineage>
        <taxon>Bacteria</taxon>
        <taxon>Pseudomonadati</taxon>
        <taxon>Pseudomonadota</taxon>
        <taxon>Alphaproteobacteria</taxon>
        <taxon>Hyphomicrobiales</taxon>
        <taxon>Rhizobiaceae</taxon>
        <taxon>Rhizobium/Agrobacterium group</taxon>
        <taxon>Agrobacterium</taxon>
    </lineage>
</organism>
<dbReference type="SUPFAM" id="SSF52540">
    <property type="entry name" value="P-loop containing nucleoside triphosphate hydrolases"/>
    <property type="match status" value="1"/>
</dbReference>
<dbReference type="Proteomes" id="UP000298664">
    <property type="component" value="Chromosome Linear"/>
</dbReference>
<dbReference type="AlphaFoldDB" id="A0AAF0HB87"/>
<dbReference type="RefSeq" id="WP_234882943.1">
    <property type="nucleotide sequence ID" value="NZ_CP124734.1"/>
</dbReference>
<evidence type="ECO:0000256" key="1">
    <source>
        <dbReference type="SAM" id="MobiDB-lite"/>
    </source>
</evidence>
<feature type="region of interest" description="Disordered" evidence="1">
    <location>
        <begin position="1"/>
        <end position="28"/>
    </location>
</feature>
<accession>A0AAF0HB87</accession>
<dbReference type="Gene3D" id="1.20.58.760">
    <property type="entry name" value="Peptidase M41"/>
    <property type="match status" value="1"/>
</dbReference>
<dbReference type="Gene3D" id="3.40.50.300">
    <property type="entry name" value="P-loop containing nucleotide triphosphate hydrolases"/>
    <property type="match status" value="1"/>
</dbReference>
<evidence type="ECO:0000313" key="3">
    <source>
        <dbReference type="EMBL" id="WHA43276.1"/>
    </source>
</evidence>
<dbReference type="GO" id="GO:0004176">
    <property type="term" value="F:ATP-dependent peptidase activity"/>
    <property type="evidence" value="ECO:0007669"/>
    <property type="project" value="InterPro"/>
</dbReference>
<dbReference type="InterPro" id="IPR027417">
    <property type="entry name" value="P-loop_NTPase"/>
</dbReference>
<dbReference type="GO" id="GO:0006508">
    <property type="term" value="P:proteolysis"/>
    <property type="evidence" value="ECO:0007669"/>
    <property type="project" value="InterPro"/>
</dbReference>
<dbReference type="SUPFAM" id="SSF140990">
    <property type="entry name" value="FtsH protease domain-like"/>
    <property type="match status" value="1"/>
</dbReference>
<gene>
    <name evidence="3" type="ORF">CFBP5477_018710</name>
</gene>
<dbReference type="GO" id="GO:0030163">
    <property type="term" value="P:protein catabolic process"/>
    <property type="evidence" value="ECO:0007669"/>
    <property type="project" value="TreeGrafter"/>
</dbReference>